<dbReference type="InterPro" id="IPR039433">
    <property type="entry name" value="Mff-like_dom"/>
</dbReference>
<dbReference type="Ensembl" id="ENSSSCT00065033851.1">
    <property type="protein sequence ID" value="ENSSSCP00065014019.1"/>
    <property type="gene ID" value="ENSSSCG00065025295.1"/>
</dbReference>
<evidence type="ECO:0000313" key="11">
    <source>
        <dbReference type="Ensembl" id="ENSSSCP00015001656.1"/>
    </source>
</evidence>
<evidence type="ECO:0000256" key="2">
    <source>
        <dbReference type="ARBA" id="ARBA00004294"/>
    </source>
</evidence>
<evidence type="ECO:0000256" key="7">
    <source>
        <dbReference type="ARBA" id="ARBA00023136"/>
    </source>
</evidence>
<evidence type="ECO:0000313" key="12">
    <source>
        <dbReference type="Proteomes" id="UP000694726"/>
    </source>
</evidence>
<keyword evidence="4" id="KW-1000">Mitochondrion outer membrane</keyword>
<dbReference type="AlphaFoldDB" id="A0A8D0TTU0"/>
<protein>
    <recommendedName>
        <fullName evidence="10">Mff-like domain-containing protein</fullName>
    </recommendedName>
</protein>
<accession>A0A8D0TTU0</accession>
<feature type="region of interest" description="Disordered" evidence="8">
    <location>
        <begin position="68"/>
        <end position="92"/>
    </location>
</feature>
<evidence type="ECO:0000256" key="8">
    <source>
        <dbReference type="SAM" id="MobiDB-lite"/>
    </source>
</evidence>
<feature type="domain" description="Mff-like" evidence="10">
    <location>
        <begin position="110"/>
        <end position="170"/>
    </location>
</feature>
<evidence type="ECO:0000256" key="9">
    <source>
        <dbReference type="SAM" id="Phobius"/>
    </source>
</evidence>
<evidence type="ECO:0000256" key="1">
    <source>
        <dbReference type="ARBA" id="ARBA00004167"/>
    </source>
</evidence>
<evidence type="ECO:0000256" key="4">
    <source>
        <dbReference type="ARBA" id="ARBA00022787"/>
    </source>
</evidence>
<sequence>MAGGSTNTKKVEMSLAEELVPKSQEPSREQVLIAEMLEHGIRSLGASQSRQKLDSKISDSAAAWNLAANKSKKTGPQLPPKKASQEPNQEGGFQGMGFLYERNLGADVIAEIGLEELNGLEMEIMRRQLQVITGRLRALEDQGATWRHRETLFFTMLVSVCVANLWLWLRQ</sequence>
<keyword evidence="5 9" id="KW-1133">Transmembrane helix</keyword>
<keyword evidence="6" id="KW-0496">Mitochondrion</keyword>
<feature type="region of interest" description="Disordered" evidence="8">
    <location>
        <begin position="1"/>
        <end position="27"/>
    </location>
</feature>
<reference evidence="11" key="1">
    <citation type="submission" date="2025-05" db="UniProtKB">
        <authorList>
            <consortium name="Ensembl"/>
        </authorList>
    </citation>
    <scope>IDENTIFICATION</scope>
</reference>
<keyword evidence="3 9" id="KW-0812">Transmembrane</keyword>
<dbReference type="GO" id="GO:0042981">
    <property type="term" value="P:regulation of apoptotic process"/>
    <property type="evidence" value="ECO:0007669"/>
    <property type="project" value="InterPro"/>
</dbReference>
<evidence type="ECO:0000259" key="10">
    <source>
        <dbReference type="Pfam" id="PF05644"/>
    </source>
</evidence>
<evidence type="ECO:0000256" key="3">
    <source>
        <dbReference type="ARBA" id="ARBA00022692"/>
    </source>
</evidence>
<dbReference type="InterPro" id="IPR039153">
    <property type="entry name" value="FATE1"/>
</dbReference>
<evidence type="ECO:0000256" key="5">
    <source>
        <dbReference type="ARBA" id="ARBA00022989"/>
    </source>
</evidence>
<dbReference type="PANTHER" id="PTHR21128:SF0">
    <property type="entry name" value="FETAL AND ADULT TESTIS-EXPRESSED TRANSCRIPT PROTEIN"/>
    <property type="match status" value="1"/>
</dbReference>
<organism evidence="11 12">
    <name type="scientific">Sus scrofa</name>
    <name type="common">Pig</name>
    <dbReference type="NCBI Taxonomy" id="9823"/>
    <lineage>
        <taxon>Eukaryota</taxon>
        <taxon>Metazoa</taxon>
        <taxon>Chordata</taxon>
        <taxon>Craniata</taxon>
        <taxon>Vertebrata</taxon>
        <taxon>Euteleostomi</taxon>
        <taxon>Mammalia</taxon>
        <taxon>Eutheria</taxon>
        <taxon>Laurasiatheria</taxon>
        <taxon>Artiodactyla</taxon>
        <taxon>Suina</taxon>
        <taxon>Suidae</taxon>
        <taxon>Sus</taxon>
    </lineage>
</organism>
<dbReference type="PANTHER" id="PTHR21128">
    <property type="entry name" value="FETAL AND ADULT TESTIS-EXPRESSED TRANSCRIPT PROTEIN"/>
    <property type="match status" value="1"/>
</dbReference>
<comment type="subcellular location">
    <subcellularLocation>
        <location evidence="1">Membrane</location>
        <topology evidence="1">Single-pass membrane protein</topology>
    </subcellularLocation>
    <subcellularLocation>
        <location evidence="2">Mitochondrion outer membrane</location>
    </subcellularLocation>
</comment>
<dbReference type="Proteomes" id="UP000694726">
    <property type="component" value="Unplaced"/>
</dbReference>
<dbReference type="GO" id="GO:0005741">
    <property type="term" value="C:mitochondrial outer membrane"/>
    <property type="evidence" value="ECO:0007669"/>
    <property type="project" value="UniProtKB-SubCell"/>
</dbReference>
<dbReference type="Pfam" id="PF05644">
    <property type="entry name" value="Miff"/>
    <property type="match status" value="1"/>
</dbReference>
<name>A0A8D0TTU0_PIG</name>
<dbReference type="Ensembl" id="ENSSSCT00015004501.1">
    <property type="protein sequence ID" value="ENSSSCP00015001656.1"/>
    <property type="gene ID" value="ENSSSCG00015003486.1"/>
</dbReference>
<dbReference type="Proteomes" id="UP000694725">
    <property type="component" value="Unplaced"/>
</dbReference>
<proteinExistence type="predicted"/>
<feature type="transmembrane region" description="Helical" evidence="9">
    <location>
        <begin position="151"/>
        <end position="169"/>
    </location>
</feature>
<keyword evidence="7 9" id="KW-0472">Membrane</keyword>
<evidence type="ECO:0000256" key="6">
    <source>
        <dbReference type="ARBA" id="ARBA00023128"/>
    </source>
</evidence>